<keyword evidence="2" id="KW-1185">Reference proteome</keyword>
<feature type="compositionally biased region" description="Basic and acidic residues" evidence="1">
    <location>
        <begin position="54"/>
        <end position="70"/>
    </location>
</feature>
<dbReference type="OrthoDB" id="5836119at2759"/>
<dbReference type="Proteomes" id="UP000235220">
    <property type="component" value="Chromosome 2"/>
</dbReference>
<name>A0A2I4EML8_JUGRE</name>
<dbReference type="PANTHER" id="PTHR13408:SF6">
    <property type="entry name" value="DNA BINDING PROTEIN"/>
    <property type="match status" value="1"/>
</dbReference>
<evidence type="ECO:0000313" key="2">
    <source>
        <dbReference type="Proteomes" id="UP000235220"/>
    </source>
</evidence>
<organism evidence="2 3">
    <name type="scientific">Juglans regia</name>
    <name type="common">English walnut</name>
    <dbReference type="NCBI Taxonomy" id="51240"/>
    <lineage>
        <taxon>Eukaryota</taxon>
        <taxon>Viridiplantae</taxon>
        <taxon>Streptophyta</taxon>
        <taxon>Embryophyta</taxon>
        <taxon>Tracheophyta</taxon>
        <taxon>Spermatophyta</taxon>
        <taxon>Magnoliopsida</taxon>
        <taxon>eudicotyledons</taxon>
        <taxon>Gunneridae</taxon>
        <taxon>Pentapetalae</taxon>
        <taxon>rosids</taxon>
        <taxon>fabids</taxon>
        <taxon>Fagales</taxon>
        <taxon>Juglandaceae</taxon>
        <taxon>Juglans</taxon>
    </lineage>
</organism>
<dbReference type="GO" id="GO:0005666">
    <property type="term" value="C:RNA polymerase III complex"/>
    <property type="evidence" value="ECO:0000318"/>
    <property type="project" value="GO_Central"/>
</dbReference>
<dbReference type="KEGG" id="jre:108990961"/>
<evidence type="ECO:0000313" key="3">
    <source>
        <dbReference type="RefSeq" id="XP_018820639.1"/>
    </source>
</evidence>
<sequence length="329" mass="35691">MEQDESSSAPRKLKFAPKAPPRRKPKPTPPKTEVGDEEEEEEEEAEHAQYLLRRFNENLARRGPKDEKKSSVQVAFGPGVTPSPLIRKFGVSKDGIGGKSSGSCPKSSDYGKALLSSPSAANEDGRDVCSADPTSTEQIVKKEYREPWDYHSTYYPTTIPLRRPYAGDPELLDEAEFGEAAANSEYDENTISPASDLGLMAENEEENMFFFKLPASLPLLKRSTSRKGKEKVETDSSLDGGGVSKKGCSLEELPGGYLGKMLVYKSGAIKLKLGNTLYDVTPGSDCVFAQDVAAINLAEKQCCVLGELGKRAVVTLDVDSLLDGVIDLG</sequence>
<dbReference type="GO" id="GO:0003677">
    <property type="term" value="F:DNA binding"/>
    <property type="evidence" value="ECO:0007669"/>
    <property type="project" value="InterPro"/>
</dbReference>
<reference evidence="3" key="1">
    <citation type="submission" date="2025-08" db="UniProtKB">
        <authorList>
            <consortium name="RefSeq"/>
        </authorList>
    </citation>
    <scope>IDENTIFICATION</scope>
    <source>
        <tissue evidence="3">Leaves</tissue>
    </source>
</reference>
<dbReference type="FunCoup" id="A0A2I4EML8">
    <property type="interactions" value="155"/>
</dbReference>
<feature type="compositionally biased region" description="Basic residues" evidence="1">
    <location>
        <begin position="11"/>
        <end position="26"/>
    </location>
</feature>
<dbReference type="InterPro" id="IPR007811">
    <property type="entry name" value="RPC4"/>
</dbReference>
<dbReference type="Gramene" id="Jr02_06520_p1">
    <property type="protein sequence ID" value="cds.Jr02_06520_p1"/>
    <property type="gene ID" value="Jr02_06520"/>
</dbReference>
<feature type="region of interest" description="Disordered" evidence="1">
    <location>
        <begin position="1"/>
        <end position="111"/>
    </location>
</feature>
<dbReference type="GO" id="GO:0042797">
    <property type="term" value="P:tRNA transcription by RNA polymerase III"/>
    <property type="evidence" value="ECO:0000318"/>
    <property type="project" value="GO_Central"/>
</dbReference>
<accession>A0A2I4EML8</accession>
<proteinExistence type="predicted"/>
<feature type="compositionally biased region" description="Acidic residues" evidence="1">
    <location>
        <begin position="35"/>
        <end position="45"/>
    </location>
</feature>
<dbReference type="STRING" id="51240.A0A2I4EML8"/>
<dbReference type="GeneID" id="108990961"/>
<dbReference type="PANTHER" id="PTHR13408">
    <property type="entry name" value="DNA-DIRECTED RNA POLYMERASE III"/>
    <property type="match status" value="1"/>
</dbReference>
<evidence type="ECO:0000256" key="1">
    <source>
        <dbReference type="SAM" id="MobiDB-lite"/>
    </source>
</evidence>
<dbReference type="AlphaFoldDB" id="A0A2I4EML8"/>
<gene>
    <name evidence="3" type="primary">LOC108990961</name>
</gene>
<protein>
    <submittedName>
        <fullName evidence="3">Uncharacterized protein LOC108990961</fullName>
    </submittedName>
</protein>
<dbReference type="RefSeq" id="XP_018820639.1">
    <property type="nucleotide sequence ID" value="XM_018965094.2"/>
</dbReference>
<feature type="compositionally biased region" description="Low complexity" evidence="1">
    <location>
        <begin position="101"/>
        <end position="111"/>
    </location>
</feature>
<dbReference type="Pfam" id="PF05132">
    <property type="entry name" value="RNA_pol_Rpc4"/>
    <property type="match status" value="1"/>
</dbReference>